<keyword evidence="3" id="KW-1185">Reference proteome</keyword>
<dbReference type="RefSeq" id="WP_148376216.1">
    <property type="nucleotide sequence ID" value="NZ_VSIY01000003.1"/>
</dbReference>
<feature type="region of interest" description="Disordered" evidence="1">
    <location>
        <begin position="1"/>
        <end position="22"/>
    </location>
</feature>
<accession>A0A5D0RQF3</accession>
<reference evidence="2 3" key="1">
    <citation type="submission" date="2019-08" db="EMBL/GenBank/DDBJ databases">
        <title>Identification of a novel species of the genus Boseongicola.</title>
        <authorList>
            <person name="Zhang X.-Q."/>
        </authorList>
    </citation>
    <scope>NUCLEOTIDE SEQUENCE [LARGE SCALE GENOMIC DNA]</scope>
    <source>
        <strain evidence="2 3">HY14</strain>
    </source>
</reference>
<evidence type="ECO:0000256" key="1">
    <source>
        <dbReference type="SAM" id="MobiDB-lite"/>
    </source>
</evidence>
<dbReference type="Proteomes" id="UP000322080">
    <property type="component" value="Unassembled WGS sequence"/>
</dbReference>
<evidence type="ECO:0000313" key="2">
    <source>
        <dbReference type="EMBL" id="TYB83125.1"/>
    </source>
</evidence>
<sequence length="956" mass="105396">MSRKNIGTPAITQPGNHNNPQTPLRWQVQQNGYAWVPNNGKRSRGRKWSQAAIDRLEAPDSTNAVTWWDDPHDSNTGEVLDLPNLTTGVVIEGDLVALDVDIDDPAAVAAMFELAASIFGQEWHDSVPVRYRAGSAKEAWLFRVSKPRPGDVEFRAKGKFAGPSFFEPGFDPEIDQVEGLETVAGWTRAVAGAKSHMIEVFRGGDCQIGALGWHTVPDPDECIEGIEYEWEDNRSPATVPRWELPEVTHARLYEFMSHHSARLKEMGWVPSPVSVPSDGVKSYTLDTSKLFYTGTKGSLPEQVSYHGLSKGMPIRMAEVLGLDPNVDGSNPERGFVTERHDGVLGIHDSQDAVTYYPPSANPDLEPARAERLGKLLGSLGHTPPEDVPPGENMTPDDGLDADPDAEVLVRATEILHEAGVVPSVEGEDLEAVLEEYRRATRDWYDEGDNGYQVEARALLLALRWMFVRNLAAKSDARWHPMAPGHADLPTAEFKALFDDLVQVKVGTKVDADNRPTTQWLPVVNVFLSHNPLQIRTHGDQFAYWSDTAIVRAKENDQVTKVNSYTPPVLGEPRKALVELFDDFLEHLFDRPEERAIFEEVMAYKFANPGARGVTHIFVADGVEGTGRNTLFEGFIFNALGADNCMKLASSKLGGGSQAAYTSWQYDKLMWFVPEMKGMTRAAVEVAKELMEVSSGKSHGTEKGGKDLYGDVFGTMCMATNEPGSVPLSLKSANRRFNVYSSGAKGALHDNAELFRRVNAVRVGHGTDVTHDMAATVRNYFLEVVPARLGHAPRQEVFMVAQDTPAKRRMVEMSMKQSDEFIEEAFEEFESEDRLYLEVGAVLKEAQRLAKAGGASKDAINAIPNELKTQTSGGGGFRGWTRVITDEGSDRIKIAGGLKKRILARGPDAANTLLEMSVKERSEVLAYAPEGDEKITRLASAAKVITERRRVSEEGLE</sequence>
<proteinExistence type="predicted"/>
<feature type="compositionally biased region" description="Polar residues" evidence="1">
    <location>
        <begin position="10"/>
        <end position="22"/>
    </location>
</feature>
<dbReference type="EMBL" id="VSIY01000003">
    <property type="protein sequence ID" value="TYB83125.1"/>
    <property type="molecule type" value="Genomic_DNA"/>
</dbReference>
<comment type="caution">
    <text evidence="2">The sequence shown here is derived from an EMBL/GenBank/DDBJ whole genome shotgun (WGS) entry which is preliminary data.</text>
</comment>
<evidence type="ECO:0008006" key="4">
    <source>
        <dbReference type="Google" id="ProtNLM"/>
    </source>
</evidence>
<evidence type="ECO:0000313" key="3">
    <source>
        <dbReference type="Proteomes" id="UP000322080"/>
    </source>
</evidence>
<dbReference type="AlphaFoldDB" id="A0A5D0RQF3"/>
<organism evidence="2 3">
    <name type="scientific">Maritimibacter fusiformis</name>
    <dbReference type="NCBI Taxonomy" id="2603819"/>
    <lineage>
        <taxon>Bacteria</taxon>
        <taxon>Pseudomonadati</taxon>
        <taxon>Pseudomonadota</taxon>
        <taxon>Alphaproteobacteria</taxon>
        <taxon>Rhodobacterales</taxon>
        <taxon>Roseobacteraceae</taxon>
        <taxon>Maritimibacter</taxon>
    </lineage>
</organism>
<protein>
    <recommendedName>
        <fullName evidence="4">DNA primase/polymerase bifunctional N-terminal domain-containing protein</fullName>
    </recommendedName>
</protein>
<name>A0A5D0RQF3_9RHOB</name>
<gene>
    <name evidence="2" type="ORF">FVF75_02785</name>
</gene>